<evidence type="ECO:0000256" key="4">
    <source>
        <dbReference type="ARBA" id="ARBA00022691"/>
    </source>
</evidence>
<evidence type="ECO:0000313" key="11">
    <source>
        <dbReference type="Proteomes" id="UP000008544"/>
    </source>
</evidence>
<dbReference type="RefSeq" id="WP_012301577.1">
    <property type="nucleotide sequence ID" value="NC_010424.1"/>
</dbReference>
<dbReference type="SUPFAM" id="SSF53335">
    <property type="entry name" value="S-adenosyl-L-methionine-dependent methyltransferases"/>
    <property type="match status" value="2"/>
</dbReference>
<dbReference type="REBASE" id="17245">
    <property type="entry name" value="M.DauMPORF442P"/>
</dbReference>
<reference evidence="11" key="1">
    <citation type="submission" date="2007-10" db="EMBL/GenBank/DDBJ databases">
        <title>Complete sequence of chromosome of Desulforudis audaxviator MP104C.</title>
        <authorList>
            <person name="Copeland A."/>
            <person name="Lucas S."/>
            <person name="Lapidus A."/>
            <person name="Barry K."/>
            <person name="Glavina del Rio T."/>
            <person name="Dalin E."/>
            <person name="Tice H."/>
            <person name="Bruce D."/>
            <person name="Pitluck S."/>
            <person name="Lowry S.R."/>
            <person name="Larimer F."/>
            <person name="Land M.L."/>
            <person name="Hauser L."/>
            <person name="Kyrpides N."/>
            <person name="Ivanova N.N."/>
            <person name="Richardson P."/>
        </authorList>
    </citation>
    <scope>NUCLEOTIDE SEQUENCE [LARGE SCALE GENOMIC DNA]</scope>
    <source>
        <strain evidence="11">MP104C</strain>
    </source>
</reference>
<evidence type="ECO:0000256" key="5">
    <source>
        <dbReference type="ARBA" id="ARBA00022747"/>
    </source>
</evidence>
<sequence length="258" mass="29318">MDGKTWLRYSISIWDDVLKDREERGYNHPAMFPSRLTDRLVEIFGRKGGGLVLDPFMGSGSTLYSAYRHGLASVGFELSAGYIDIARQRLAALGAEPGVPHYPRIIQDDSRRLLNYVAPASVGLCVTSPPYWDILNQRRTADGKTIRNYGSDPDDLGRIKDYGEFLDALQVVFAGVRETMVTGAYCVVVVMDIRKKDDFFPLHMDLTARLRDTGLTLDDIIIWDRRAEYNNLRPLGYPHVFRVNKVHEFILIFQKRAG</sequence>
<dbReference type="STRING" id="477974.Daud_0442"/>
<proteinExistence type="inferred from homology"/>
<dbReference type="GO" id="GO:0003677">
    <property type="term" value="F:DNA binding"/>
    <property type="evidence" value="ECO:0007669"/>
    <property type="project" value="UniProtKB-KW"/>
</dbReference>
<evidence type="ECO:0000256" key="6">
    <source>
        <dbReference type="ARBA" id="ARBA00023125"/>
    </source>
</evidence>
<dbReference type="AlphaFoldDB" id="B1I1R7"/>
<accession>B1I1R7</accession>
<dbReference type="InterPro" id="IPR002941">
    <property type="entry name" value="DNA_methylase_N4/N6"/>
</dbReference>
<gene>
    <name evidence="10" type="ordered locus">Daud_0442</name>
</gene>
<keyword evidence="3" id="KW-0808">Transferase</keyword>
<evidence type="ECO:0000313" key="10">
    <source>
        <dbReference type="EMBL" id="ACA58988.1"/>
    </source>
</evidence>
<organism evidence="10 11">
    <name type="scientific">Desulforudis audaxviator (strain MP104C)</name>
    <dbReference type="NCBI Taxonomy" id="477974"/>
    <lineage>
        <taxon>Bacteria</taxon>
        <taxon>Bacillati</taxon>
        <taxon>Bacillota</taxon>
        <taxon>Clostridia</taxon>
        <taxon>Thermoanaerobacterales</taxon>
        <taxon>Candidatus Desulforudaceae</taxon>
        <taxon>Candidatus Desulforudis</taxon>
    </lineage>
</organism>
<dbReference type="EMBL" id="CP000860">
    <property type="protein sequence ID" value="ACA58988.1"/>
    <property type="molecule type" value="Genomic_DNA"/>
</dbReference>
<keyword evidence="4" id="KW-0949">S-adenosyl-L-methionine</keyword>
<dbReference type="InterPro" id="IPR017985">
    <property type="entry name" value="MeTrfase_CN4_CS"/>
</dbReference>
<dbReference type="InterPro" id="IPR029063">
    <property type="entry name" value="SAM-dependent_MTases_sf"/>
</dbReference>
<dbReference type="GO" id="GO:0008170">
    <property type="term" value="F:N-methyltransferase activity"/>
    <property type="evidence" value="ECO:0007669"/>
    <property type="project" value="InterPro"/>
</dbReference>
<dbReference type="KEGG" id="dau:Daud_0442"/>
<evidence type="ECO:0000256" key="3">
    <source>
        <dbReference type="ARBA" id="ARBA00022679"/>
    </source>
</evidence>
<dbReference type="HOGENOM" id="CLU_060286_0_0_9"/>
<dbReference type="InterPro" id="IPR001091">
    <property type="entry name" value="RM_Methyltransferase"/>
</dbReference>
<dbReference type="eggNOG" id="COG0863">
    <property type="taxonomic scope" value="Bacteria"/>
</dbReference>
<protein>
    <recommendedName>
        <fullName evidence="8">Methyltransferase</fullName>
        <ecNumber evidence="8">2.1.1.-</ecNumber>
    </recommendedName>
</protein>
<dbReference type="GO" id="GO:0015667">
    <property type="term" value="F:site-specific DNA-methyltransferase (cytosine-N4-specific) activity"/>
    <property type="evidence" value="ECO:0007669"/>
    <property type="project" value="UniProtKB-EC"/>
</dbReference>
<keyword evidence="2 10" id="KW-0489">Methyltransferase</keyword>
<dbReference type="Proteomes" id="UP000008544">
    <property type="component" value="Chromosome"/>
</dbReference>
<evidence type="ECO:0000256" key="2">
    <source>
        <dbReference type="ARBA" id="ARBA00022603"/>
    </source>
</evidence>
<comment type="similarity">
    <text evidence="1">Belongs to the N(4)/N(6)-methyltransferase family. N(4) subfamily.</text>
</comment>
<feature type="domain" description="DNA methylase N-4/N-6" evidence="9">
    <location>
        <begin position="123"/>
        <end position="255"/>
    </location>
</feature>
<dbReference type="PRINTS" id="PR00508">
    <property type="entry name" value="S21N4MTFRASE"/>
</dbReference>
<dbReference type="GO" id="GO:0032259">
    <property type="term" value="P:methylation"/>
    <property type="evidence" value="ECO:0007669"/>
    <property type="project" value="UniProtKB-KW"/>
</dbReference>
<evidence type="ECO:0000256" key="8">
    <source>
        <dbReference type="RuleBase" id="RU362026"/>
    </source>
</evidence>
<dbReference type="GO" id="GO:0009307">
    <property type="term" value="P:DNA restriction-modification system"/>
    <property type="evidence" value="ECO:0007669"/>
    <property type="project" value="UniProtKB-KW"/>
</dbReference>
<keyword evidence="6" id="KW-0238">DNA-binding</keyword>
<dbReference type="Pfam" id="PF01555">
    <property type="entry name" value="N6_N4_Mtase"/>
    <property type="match status" value="2"/>
</dbReference>
<keyword evidence="11" id="KW-1185">Reference proteome</keyword>
<dbReference type="Gene3D" id="3.40.50.150">
    <property type="entry name" value="Vaccinia Virus protein VP39"/>
    <property type="match status" value="2"/>
</dbReference>
<keyword evidence="5" id="KW-0680">Restriction system</keyword>
<dbReference type="PROSITE" id="PS00093">
    <property type="entry name" value="N4_MTASE"/>
    <property type="match status" value="1"/>
</dbReference>
<evidence type="ECO:0000259" key="9">
    <source>
        <dbReference type="Pfam" id="PF01555"/>
    </source>
</evidence>
<reference evidence="10 11" key="2">
    <citation type="journal article" date="2008" name="Science">
        <title>Environmental genomics reveals a single-species ecosystem deep within Earth.</title>
        <authorList>
            <person name="Chivian D."/>
            <person name="Brodie E.L."/>
            <person name="Alm E.J."/>
            <person name="Culley D.E."/>
            <person name="Dehal P.S."/>
            <person name="Desantis T.Z."/>
            <person name="Gihring T.M."/>
            <person name="Lapidus A."/>
            <person name="Lin L.H."/>
            <person name="Lowry S.R."/>
            <person name="Moser D.P."/>
            <person name="Richardson P.M."/>
            <person name="Southam G."/>
            <person name="Wanger G."/>
            <person name="Pratt L.M."/>
            <person name="Andersen G.L."/>
            <person name="Hazen T.C."/>
            <person name="Brockman F.J."/>
            <person name="Arkin A.P."/>
            <person name="Onstott T.C."/>
        </authorList>
    </citation>
    <scope>NUCLEOTIDE SEQUENCE [LARGE SCALE GENOMIC DNA]</scope>
    <source>
        <strain evidence="10 11">MP104C</strain>
    </source>
</reference>
<dbReference type="OrthoDB" id="9773571at2"/>
<dbReference type="EC" id="2.1.1.-" evidence="8"/>
<evidence type="ECO:0000256" key="1">
    <source>
        <dbReference type="ARBA" id="ARBA00010203"/>
    </source>
</evidence>
<feature type="domain" description="DNA methylase N-4/N-6" evidence="9">
    <location>
        <begin position="13"/>
        <end position="87"/>
    </location>
</feature>
<comment type="catalytic activity">
    <reaction evidence="7">
        <text>a 2'-deoxycytidine in DNA + S-adenosyl-L-methionine = an N(4)-methyl-2'-deoxycytidine in DNA + S-adenosyl-L-homocysteine + H(+)</text>
        <dbReference type="Rhea" id="RHEA:16857"/>
        <dbReference type="Rhea" id="RHEA-COMP:11369"/>
        <dbReference type="Rhea" id="RHEA-COMP:13674"/>
        <dbReference type="ChEBI" id="CHEBI:15378"/>
        <dbReference type="ChEBI" id="CHEBI:57856"/>
        <dbReference type="ChEBI" id="CHEBI:59789"/>
        <dbReference type="ChEBI" id="CHEBI:85452"/>
        <dbReference type="ChEBI" id="CHEBI:137933"/>
        <dbReference type="EC" id="2.1.1.113"/>
    </reaction>
</comment>
<evidence type="ECO:0000256" key="7">
    <source>
        <dbReference type="ARBA" id="ARBA00049120"/>
    </source>
</evidence>
<name>B1I1R7_DESAP</name>